<evidence type="ECO:0000256" key="1">
    <source>
        <dbReference type="SAM" id="Phobius"/>
    </source>
</evidence>
<sequence>MIDHIFAYLAVLFFVVIGLVAIFKGIFGFLLYHKKVQARGKSGKRYVVTNARTRIENESRGLYGKPDGHVYTKSAVFTYEENGKGVMATAVNLLGEDNSYIVNNKIYTIKVSPFDPHKCYFPAYQLYQGCSIPVKIFIFVMRTLPRAGGLMFIGVAWFIYTSFIVR</sequence>
<evidence type="ECO:0000313" key="3">
    <source>
        <dbReference type="Proteomes" id="UP000006919"/>
    </source>
</evidence>
<dbReference type="OrthoDB" id="2086952at2"/>
<dbReference type="KEGG" id="ral:Rumal_1364"/>
<reference evidence="2 3" key="1">
    <citation type="journal article" date="2011" name="J. Bacteriol.">
        <title>Complete genome of the cellulolytic ruminal bacterium Ruminococcus albus 7.</title>
        <authorList>
            <person name="Suen G."/>
            <person name="Stevenson D.M."/>
            <person name="Bruce D.C."/>
            <person name="Chertkov O."/>
            <person name="Copeland A."/>
            <person name="Cheng J.F."/>
            <person name="Detter C."/>
            <person name="Detter J.C."/>
            <person name="Goodwin L.A."/>
            <person name="Han C.S."/>
            <person name="Hauser L.J."/>
            <person name="Ivanova N.N."/>
            <person name="Kyrpides N.C."/>
            <person name="Land M.L."/>
            <person name="Lapidus A."/>
            <person name="Lucas S."/>
            <person name="Ovchinnikova G."/>
            <person name="Pitluck S."/>
            <person name="Tapia R."/>
            <person name="Woyke T."/>
            <person name="Boyum J."/>
            <person name="Mead D."/>
            <person name="Weimer P.J."/>
        </authorList>
    </citation>
    <scope>NUCLEOTIDE SEQUENCE [LARGE SCALE GENOMIC DNA]</scope>
    <source>
        <strain evidence="3">ATCC 27210 / DSM 20455 / JCM 14654 / NCDO 2250 / 7</strain>
    </source>
</reference>
<dbReference type="HOGENOM" id="CLU_1601475_0_0_9"/>
<dbReference type="RefSeq" id="WP_013498047.1">
    <property type="nucleotide sequence ID" value="NC_014833.1"/>
</dbReference>
<evidence type="ECO:0000313" key="2">
    <source>
        <dbReference type="EMBL" id="ADU21878.1"/>
    </source>
</evidence>
<proteinExistence type="predicted"/>
<dbReference type="Proteomes" id="UP000006919">
    <property type="component" value="Chromosome"/>
</dbReference>
<keyword evidence="1" id="KW-1133">Transmembrane helix</keyword>
<organism evidence="2 3">
    <name type="scientific">Ruminococcus albus (strain ATCC 27210 / DSM 20455 / JCM 14654 / NCDO 2250 / 7)</name>
    <dbReference type="NCBI Taxonomy" id="697329"/>
    <lineage>
        <taxon>Bacteria</taxon>
        <taxon>Bacillati</taxon>
        <taxon>Bacillota</taxon>
        <taxon>Clostridia</taxon>
        <taxon>Eubacteriales</taxon>
        <taxon>Oscillospiraceae</taxon>
        <taxon>Ruminococcus</taxon>
    </lineage>
</organism>
<accession>E6UFH4</accession>
<name>E6UFH4_RUMA7</name>
<dbReference type="EMBL" id="CP002403">
    <property type="protein sequence ID" value="ADU21878.1"/>
    <property type="molecule type" value="Genomic_DNA"/>
</dbReference>
<dbReference type="AlphaFoldDB" id="E6UFH4"/>
<protein>
    <submittedName>
        <fullName evidence="2">Uncharacterized protein</fullName>
    </submittedName>
</protein>
<feature type="transmembrane region" description="Helical" evidence="1">
    <location>
        <begin position="147"/>
        <end position="165"/>
    </location>
</feature>
<keyword evidence="1" id="KW-0812">Transmembrane</keyword>
<feature type="transmembrane region" description="Helical" evidence="1">
    <location>
        <begin position="6"/>
        <end position="32"/>
    </location>
</feature>
<gene>
    <name evidence="2" type="ordered locus">Rumal_1364</name>
</gene>
<keyword evidence="1" id="KW-0472">Membrane</keyword>